<evidence type="ECO:0000313" key="2">
    <source>
        <dbReference type="EMBL" id="GBO30672.1"/>
    </source>
</evidence>
<protein>
    <submittedName>
        <fullName evidence="3">Uncharacterized protein</fullName>
    </submittedName>
</protein>
<dbReference type="Proteomes" id="UP000499080">
    <property type="component" value="Unassembled WGS sequence"/>
</dbReference>
<evidence type="ECO:0000313" key="4">
    <source>
        <dbReference type="Proteomes" id="UP000499080"/>
    </source>
</evidence>
<feature type="compositionally biased region" description="Basic and acidic residues" evidence="1">
    <location>
        <begin position="30"/>
        <end position="42"/>
    </location>
</feature>
<sequence>MRILPMPNLYCADPSKEKKPNPLSCGLNLEDPRDGPSKRDEENNSDLIMFDDYDIPLHSKSKNEFPKATTRVKKSVPSLKAMRENGGKAANYMTSASHMIGIFLLL</sequence>
<evidence type="ECO:0000256" key="1">
    <source>
        <dbReference type="SAM" id="MobiDB-lite"/>
    </source>
</evidence>
<comment type="caution">
    <text evidence="3">The sequence shown here is derived from an EMBL/GenBank/DDBJ whole genome shotgun (WGS) entry which is preliminary data.</text>
</comment>
<proteinExistence type="predicted"/>
<dbReference type="EMBL" id="BGPR01054081">
    <property type="protein sequence ID" value="GBO30874.1"/>
    <property type="molecule type" value="Genomic_DNA"/>
</dbReference>
<evidence type="ECO:0000313" key="3">
    <source>
        <dbReference type="EMBL" id="GBO30874.1"/>
    </source>
</evidence>
<dbReference type="EMBL" id="BGPR01053870">
    <property type="protein sequence ID" value="GBO30672.1"/>
    <property type="molecule type" value="Genomic_DNA"/>
</dbReference>
<keyword evidence="4" id="KW-1185">Reference proteome</keyword>
<name>A0A4Y2W2X7_ARAVE</name>
<reference evidence="3 4" key="1">
    <citation type="journal article" date="2019" name="Sci. Rep.">
        <title>Orb-weaving spider Araneus ventricosus genome elucidates the spidroin gene catalogue.</title>
        <authorList>
            <person name="Kono N."/>
            <person name="Nakamura H."/>
            <person name="Ohtoshi R."/>
            <person name="Moran D.A.P."/>
            <person name="Shinohara A."/>
            <person name="Yoshida Y."/>
            <person name="Fujiwara M."/>
            <person name="Mori M."/>
            <person name="Tomita M."/>
            <person name="Arakawa K."/>
        </authorList>
    </citation>
    <scope>NUCLEOTIDE SEQUENCE [LARGE SCALE GENOMIC DNA]</scope>
</reference>
<dbReference type="AlphaFoldDB" id="A0A4Y2W2X7"/>
<feature type="region of interest" description="Disordered" evidence="1">
    <location>
        <begin position="1"/>
        <end position="45"/>
    </location>
</feature>
<accession>A0A4Y2W2X7</accession>
<organism evidence="3 4">
    <name type="scientific">Araneus ventricosus</name>
    <name type="common">Orbweaver spider</name>
    <name type="synonym">Epeira ventricosa</name>
    <dbReference type="NCBI Taxonomy" id="182803"/>
    <lineage>
        <taxon>Eukaryota</taxon>
        <taxon>Metazoa</taxon>
        <taxon>Ecdysozoa</taxon>
        <taxon>Arthropoda</taxon>
        <taxon>Chelicerata</taxon>
        <taxon>Arachnida</taxon>
        <taxon>Araneae</taxon>
        <taxon>Araneomorphae</taxon>
        <taxon>Entelegynae</taxon>
        <taxon>Araneoidea</taxon>
        <taxon>Araneidae</taxon>
        <taxon>Araneus</taxon>
    </lineage>
</organism>
<gene>
    <name evidence="2" type="ORF">AVEN_85028_1</name>
    <name evidence="3" type="ORF">AVEN_87646_1</name>
</gene>